<comment type="caution">
    <text evidence="2">The sequence shown here is derived from an EMBL/GenBank/DDBJ whole genome shotgun (WGS) entry which is preliminary data.</text>
</comment>
<proteinExistence type="predicted"/>
<keyword evidence="1" id="KW-0812">Transmembrane</keyword>
<evidence type="ECO:0000256" key="1">
    <source>
        <dbReference type="SAM" id="Phobius"/>
    </source>
</evidence>
<organism evidence="2 3">
    <name type="scientific">Spraguea lophii (strain 42_110)</name>
    <name type="common">Microsporidian parasite</name>
    <dbReference type="NCBI Taxonomy" id="1358809"/>
    <lineage>
        <taxon>Eukaryota</taxon>
        <taxon>Fungi</taxon>
        <taxon>Fungi incertae sedis</taxon>
        <taxon>Microsporidia</taxon>
        <taxon>Spragueidae</taxon>
        <taxon>Spraguea</taxon>
    </lineage>
</organism>
<dbReference type="Proteomes" id="UP000014978">
    <property type="component" value="Unassembled WGS sequence"/>
</dbReference>
<reference evidence="3" key="1">
    <citation type="journal article" date="2013" name="PLoS Genet.">
        <title>The genome of Spraguea lophii and the basis of host-microsporidian interactions.</title>
        <authorList>
            <person name="Campbell S.E."/>
            <person name="Williams T.A."/>
            <person name="Yousuf A."/>
            <person name="Soanes D.M."/>
            <person name="Paszkiewicz K.H."/>
            <person name="Williams B.A.P."/>
        </authorList>
    </citation>
    <scope>NUCLEOTIDE SEQUENCE [LARGE SCALE GENOMIC DNA]</scope>
    <source>
        <strain evidence="3">42_110</strain>
    </source>
</reference>
<evidence type="ECO:0000313" key="3">
    <source>
        <dbReference type="Proteomes" id="UP000014978"/>
    </source>
</evidence>
<protein>
    <submittedName>
        <fullName evidence="2">Uncharacterized protein</fullName>
    </submittedName>
</protein>
<dbReference type="VEuPathDB" id="MicrosporidiaDB:SLOPH_2410"/>
<keyword evidence="1" id="KW-0472">Membrane</keyword>
<dbReference type="InParanoid" id="S7W934"/>
<keyword evidence="1" id="KW-1133">Transmembrane helix</keyword>
<dbReference type="HOGENOM" id="CLU_1190560_0_0_1"/>
<gene>
    <name evidence="2" type="ORF">SLOPH_2410</name>
</gene>
<dbReference type="EMBL" id="ATCN01000945">
    <property type="protein sequence ID" value="EPR78202.1"/>
    <property type="molecule type" value="Genomic_DNA"/>
</dbReference>
<accession>S7W934</accession>
<evidence type="ECO:0000313" key="2">
    <source>
        <dbReference type="EMBL" id="EPR78202.1"/>
    </source>
</evidence>
<name>S7W934_SPRLO</name>
<sequence length="233" mass="27634">MVFKLKHKHIYIIIAIIAFILFILITISISNTFILKRSYFKKYKKIKDILKKNKIEIDDNFTDDYNTFILFHFNNKTNKSKKSFIEAFFSSALNLDNKENVCEIDKDKNYKINIQKGEFVDINEIKGKIITGRFLSDFTLHMIDSDFYYFILSIRAFVNELARFLENCKKNKTSILCFAKTFRLCVVEYKIVNGSIIHTENRIQLILNMDYKNKYGSILFLLYMADCFESNKI</sequence>
<dbReference type="AlphaFoldDB" id="S7W934"/>
<feature type="transmembrane region" description="Helical" evidence="1">
    <location>
        <begin position="12"/>
        <end position="35"/>
    </location>
</feature>
<keyword evidence="3" id="KW-1185">Reference proteome</keyword>